<accession>A0A2P8HPU8</accession>
<dbReference type="SMART" id="SM00342">
    <property type="entry name" value="HTH_ARAC"/>
    <property type="match status" value="1"/>
</dbReference>
<dbReference type="Proteomes" id="UP000240971">
    <property type="component" value="Unassembled WGS sequence"/>
</dbReference>
<evidence type="ECO:0000259" key="4">
    <source>
        <dbReference type="PROSITE" id="PS01124"/>
    </source>
</evidence>
<dbReference type="Pfam" id="PF12833">
    <property type="entry name" value="HTH_18"/>
    <property type="match status" value="1"/>
</dbReference>
<dbReference type="PANTHER" id="PTHR43280">
    <property type="entry name" value="ARAC-FAMILY TRANSCRIPTIONAL REGULATOR"/>
    <property type="match status" value="1"/>
</dbReference>
<sequence>MGERNLYTPFELFEADMSEWNPRPRVYYFFEIIQIQEGSGVRIVNQNRFSYKKGSIFLFTPQDCRGFEEETPTRFVSIRFSELFVSQCYTQQEKERIGEWLRQLEYLFFNHNKHEPLLIKHVNDCRMIASLIHNMMEEYVSKPPYYQNNLQHYVTLLLNIVARNIAEDVTLNTEAGTGPLIGQITMHIRKYIYTPELLKLEVLATKFNLSLNYIGEYFKKQTGESIQQFIISYKLNLVQLRVSFSDLTIGEIADELGFTDESHMSRLFKKYYGVTPAMYRKERLEEKKLAWPQK</sequence>
<evidence type="ECO:0000256" key="2">
    <source>
        <dbReference type="ARBA" id="ARBA00023125"/>
    </source>
</evidence>
<dbReference type="PANTHER" id="PTHR43280:SF2">
    <property type="entry name" value="HTH-TYPE TRANSCRIPTIONAL REGULATOR EXSA"/>
    <property type="match status" value="1"/>
</dbReference>
<dbReference type="EMBL" id="PYAW01000002">
    <property type="protein sequence ID" value="PSL48248.1"/>
    <property type="molecule type" value="Genomic_DNA"/>
</dbReference>
<dbReference type="OrthoDB" id="636258at2"/>
<dbReference type="PRINTS" id="PR00032">
    <property type="entry name" value="HTHARAC"/>
</dbReference>
<dbReference type="InterPro" id="IPR018060">
    <property type="entry name" value="HTH_AraC"/>
</dbReference>
<organism evidence="5 6">
    <name type="scientific">Chitinophaga niastensis</name>
    <dbReference type="NCBI Taxonomy" id="536980"/>
    <lineage>
        <taxon>Bacteria</taxon>
        <taxon>Pseudomonadati</taxon>
        <taxon>Bacteroidota</taxon>
        <taxon>Chitinophagia</taxon>
        <taxon>Chitinophagales</taxon>
        <taxon>Chitinophagaceae</taxon>
        <taxon>Chitinophaga</taxon>
    </lineage>
</organism>
<evidence type="ECO:0000313" key="5">
    <source>
        <dbReference type="EMBL" id="PSL48248.1"/>
    </source>
</evidence>
<dbReference type="PROSITE" id="PS01124">
    <property type="entry name" value="HTH_ARAC_FAMILY_2"/>
    <property type="match status" value="1"/>
</dbReference>
<keyword evidence="6" id="KW-1185">Reference proteome</keyword>
<dbReference type="AlphaFoldDB" id="A0A2P8HPU8"/>
<evidence type="ECO:0000256" key="3">
    <source>
        <dbReference type="ARBA" id="ARBA00023163"/>
    </source>
</evidence>
<dbReference type="InterPro" id="IPR009057">
    <property type="entry name" value="Homeodomain-like_sf"/>
</dbReference>
<reference evidence="5 6" key="1">
    <citation type="submission" date="2018-03" db="EMBL/GenBank/DDBJ databases">
        <title>Genomic Encyclopedia of Archaeal and Bacterial Type Strains, Phase II (KMG-II): from individual species to whole genera.</title>
        <authorList>
            <person name="Goeker M."/>
        </authorList>
    </citation>
    <scope>NUCLEOTIDE SEQUENCE [LARGE SCALE GENOMIC DNA]</scope>
    <source>
        <strain evidence="5 6">DSM 24859</strain>
    </source>
</reference>
<proteinExistence type="predicted"/>
<keyword evidence="3" id="KW-0804">Transcription</keyword>
<dbReference type="InterPro" id="IPR037923">
    <property type="entry name" value="HTH-like"/>
</dbReference>
<comment type="caution">
    <text evidence="5">The sequence shown here is derived from an EMBL/GenBank/DDBJ whole genome shotgun (WGS) entry which is preliminary data.</text>
</comment>
<gene>
    <name evidence="5" type="ORF">CLV51_1021113</name>
</gene>
<dbReference type="GO" id="GO:0003700">
    <property type="term" value="F:DNA-binding transcription factor activity"/>
    <property type="evidence" value="ECO:0007669"/>
    <property type="project" value="InterPro"/>
</dbReference>
<protein>
    <submittedName>
        <fullName evidence="5">AraC-like DNA-binding protein</fullName>
    </submittedName>
</protein>
<evidence type="ECO:0000313" key="6">
    <source>
        <dbReference type="Proteomes" id="UP000240971"/>
    </source>
</evidence>
<evidence type="ECO:0000256" key="1">
    <source>
        <dbReference type="ARBA" id="ARBA00023015"/>
    </source>
</evidence>
<dbReference type="InterPro" id="IPR020449">
    <property type="entry name" value="Tscrpt_reg_AraC-type_HTH"/>
</dbReference>
<dbReference type="RefSeq" id="WP_106528639.1">
    <property type="nucleotide sequence ID" value="NZ_PYAW01000002.1"/>
</dbReference>
<feature type="domain" description="HTH araC/xylS-type" evidence="4">
    <location>
        <begin position="182"/>
        <end position="282"/>
    </location>
</feature>
<dbReference type="GO" id="GO:0043565">
    <property type="term" value="F:sequence-specific DNA binding"/>
    <property type="evidence" value="ECO:0007669"/>
    <property type="project" value="InterPro"/>
</dbReference>
<dbReference type="Gene3D" id="1.10.10.60">
    <property type="entry name" value="Homeodomain-like"/>
    <property type="match status" value="2"/>
</dbReference>
<name>A0A2P8HPU8_CHINA</name>
<keyword evidence="1" id="KW-0805">Transcription regulation</keyword>
<dbReference type="SUPFAM" id="SSF51215">
    <property type="entry name" value="Regulatory protein AraC"/>
    <property type="match status" value="1"/>
</dbReference>
<keyword evidence="2 5" id="KW-0238">DNA-binding</keyword>
<dbReference type="SUPFAM" id="SSF46689">
    <property type="entry name" value="Homeodomain-like"/>
    <property type="match status" value="1"/>
</dbReference>